<dbReference type="OrthoDB" id="9792269at2"/>
<dbReference type="InterPro" id="IPR015393">
    <property type="entry name" value="DUF1972"/>
</dbReference>
<sequence>MKLRVALLGTRGIPNYYGRSEHISEYVSAGLVKRGHEVTVYNTHSHPYTAGSWNGVEIRCCYEPGYLPGIFGQFIYELNCLLDARKRNYDVIMLMDYSRNSLWGRLYPPKSAIITHMGGLEWKREKYTRPVMAFMRYAEKMAVKHSQYYVVNSMLRQTCLQDKYHIESKYIPYGADLFFEMGWREQFDRSEVFRDDYFLLMPGTAPQHKPFHKSVIDTDAFYPSSASEVRYLVETMQRMEIEKRMVNNDLKKLKDQFNWETIVDRYEEFLLDCYYNYNLDRAIYY</sequence>
<name>A0A521DGS1_9SPHI</name>
<protein>
    <recommendedName>
        <fullName evidence="1">DUF1972 domain-containing protein</fullName>
    </recommendedName>
</protein>
<keyword evidence="3" id="KW-1185">Reference proteome</keyword>
<dbReference type="Gene3D" id="3.40.50.2000">
    <property type="entry name" value="Glycogen Phosphorylase B"/>
    <property type="match status" value="1"/>
</dbReference>
<dbReference type="AlphaFoldDB" id="A0A521DGS1"/>
<evidence type="ECO:0000313" key="3">
    <source>
        <dbReference type="Proteomes" id="UP000320300"/>
    </source>
</evidence>
<dbReference type="SUPFAM" id="SSF53756">
    <property type="entry name" value="UDP-Glycosyltransferase/glycogen phosphorylase"/>
    <property type="match status" value="1"/>
</dbReference>
<evidence type="ECO:0000259" key="1">
    <source>
        <dbReference type="Pfam" id="PF09314"/>
    </source>
</evidence>
<reference evidence="2 3" key="1">
    <citation type="submission" date="2017-05" db="EMBL/GenBank/DDBJ databases">
        <authorList>
            <person name="Varghese N."/>
            <person name="Submissions S."/>
        </authorList>
    </citation>
    <scope>NUCLEOTIDE SEQUENCE [LARGE SCALE GENOMIC DNA]</scope>
    <source>
        <strain evidence="2 3">DSM 19036</strain>
    </source>
</reference>
<gene>
    <name evidence="2" type="ORF">SAMN06265348_105361</name>
</gene>
<dbReference type="RefSeq" id="WP_142528456.1">
    <property type="nucleotide sequence ID" value="NZ_CBCSJO010000005.1"/>
</dbReference>
<dbReference type="Proteomes" id="UP000320300">
    <property type="component" value="Unassembled WGS sequence"/>
</dbReference>
<dbReference type="EMBL" id="FXTN01000005">
    <property type="protein sequence ID" value="SMO70828.1"/>
    <property type="molecule type" value="Genomic_DNA"/>
</dbReference>
<organism evidence="2 3">
    <name type="scientific">Pedobacter westerhofensis</name>
    <dbReference type="NCBI Taxonomy" id="425512"/>
    <lineage>
        <taxon>Bacteria</taxon>
        <taxon>Pseudomonadati</taxon>
        <taxon>Bacteroidota</taxon>
        <taxon>Sphingobacteriia</taxon>
        <taxon>Sphingobacteriales</taxon>
        <taxon>Sphingobacteriaceae</taxon>
        <taxon>Pedobacter</taxon>
    </lineage>
</organism>
<dbReference type="Pfam" id="PF09314">
    <property type="entry name" value="DUF1972"/>
    <property type="match status" value="1"/>
</dbReference>
<evidence type="ECO:0000313" key="2">
    <source>
        <dbReference type="EMBL" id="SMO70828.1"/>
    </source>
</evidence>
<accession>A0A521DGS1</accession>
<proteinExistence type="predicted"/>
<feature type="domain" description="DUF1972" evidence="1">
    <location>
        <begin position="118"/>
        <end position="176"/>
    </location>
</feature>